<dbReference type="EMBL" id="CP009761">
    <property type="protein sequence ID" value="AIZ36092.1"/>
    <property type="molecule type" value="Genomic_DNA"/>
</dbReference>
<accession>A0A0B4RZU7</accession>
<protein>
    <recommendedName>
        <fullName evidence="4">DUF2974 domain-containing protein</fullName>
    </recommendedName>
</protein>
<dbReference type="OrthoDB" id="9769481at2"/>
<name>A0A0B4RZU7_9FIRM</name>
<dbReference type="Pfam" id="PF11187">
    <property type="entry name" value="Mbeg1-like"/>
    <property type="match status" value="1"/>
</dbReference>
<sequence length="399" mass="46434">MNIEKRTEKRGFQKTIIEKNVISIDIFLILNCIIYVHNFERDDVQEKLVGKNIFEIFDFIRNEKNSSGYYPAEINEDEFLGILNTVDHSRQVYEKIKIVDIDNSVYGNATGSDRVVNVSFLFEDCLIIVYKGTAGDYEWKDNVEGTYNITDTKQQRRALRYFDKMVKKFDNISKIYVSGHSKGGNKAQYVGVLRGDMSKLKNVYSFDGQGFNINFLKKYNKEIENNKYKIFNICNEYDYVNIIMHSVSNKIFIKSVTNIGNEDNRYSKIIHRLGGVHSPYSMFKKENGILTLNDVVEQSEIMKNLEKLFEYYNANMKEEDNQFMYYRMSLLMMKSGKEVFGEECPIAPKGFSRRFIKLTRDFTKNESGLDSSEIINLFKPILSDIGSIIIKGKISENSR</sequence>
<dbReference type="KEGG" id="pmic:NW74_01360"/>
<dbReference type="InterPro" id="IPR024499">
    <property type="entry name" value="Mbeg1-like"/>
</dbReference>
<keyword evidence="1" id="KW-0812">Transmembrane</keyword>
<reference evidence="2 3" key="1">
    <citation type="submission" date="2014-10" db="EMBL/GenBank/DDBJ databases">
        <title>Complete genome sequence of Parvimonas micra KCOM 1535 (= ChDC B708).</title>
        <authorList>
            <person name="Kook J.-K."/>
            <person name="Park S.-N."/>
            <person name="Lim Y.K."/>
            <person name="Roh H."/>
        </authorList>
    </citation>
    <scope>NUCLEOTIDE SEQUENCE [LARGE SCALE GENOMIC DNA]</scope>
    <source>
        <strain evidence="3">KCOM 1535 / ChDC B708</strain>
    </source>
</reference>
<dbReference type="STRING" id="33033.NW74_01360"/>
<evidence type="ECO:0000313" key="2">
    <source>
        <dbReference type="EMBL" id="AIZ36092.1"/>
    </source>
</evidence>
<evidence type="ECO:0000256" key="1">
    <source>
        <dbReference type="SAM" id="Phobius"/>
    </source>
</evidence>
<keyword evidence="3" id="KW-1185">Reference proteome</keyword>
<evidence type="ECO:0008006" key="4">
    <source>
        <dbReference type="Google" id="ProtNLM"/>
    </source>
</evidence>
<dbReference type="SUPFAM" id="SSF53474">
    <property type="entry name" value="alpha/beta-Hydrolases"/>
    <property type="match status" value="1"/>
</dbReference>
<dbReference type="InterPro" id="IPR029058">
    <property type="entry name" value="AB_hydrolase_fold"/>
</dbReference>
<feature type="transmembrane region" description="Helical" evidence="1">
    <location>
        <begin position="21"/>
        <end position="39"/>
    </location>
</feature>
<keyword evidence="1" id="KW-1133">Transmembrane helix</keyword>
<dbReference type="Proteomes" id="UP000031386">
    <property type="component" value="Chromosome"/>
</dbReference>
<dbReference type="Gene3D" id="3.40.50.1820">
    <property type="entry name" value="alpha/beta hydrolase"/>
    <property type="match status" value="1"/>
</dbReference>
<gene>
    <name evidence="2" type="ORF">NW74_01360</name>
</gene>
<dbReference type="AlphaFoldDB" id="A0A0B4RZU7"/>
<proteinExistence type="predicted"/>
<dbReference type="RefSeq" id="WP_041953476.1">
    <property type="nucleotide sequence ID" value="NZ_CAUTAE010000002.1"/>
</dbReference>
<organism evidence="2 3">
    <name type="scientific">Parvimonas micra</name>
    <dbReference type="NCBI Taxonomy" id="33033"/>
    <lineage>
        <taxon>Bacteria</taxon>
        <taxon>Bacillati</taxon>
        <taxon>Bacillota</taxon>
        <taxon>Tissierellia</taxon>
        <taxon>Tissierellales</taxon>
        <taxon>Peptoniphilaceae</taxon>
        <taxon>Parvimonas</taxon>
    </lineage>
</organism>
<keyword evidence="1" id="KW-0472">Membrane</keyword>
<evidence type="ECO:0000313" key="3">
    <source>
        <dbReference type="Proteomes" id="UP000031386"/>
    </source>
</evidence>